<proteinExistence type="predicted"/>
<keyword evidence="4" id="KW-1185">Reference proteome</keyword>
<gene>
    <name evidence="3" type="ORF">Mal33_45330</name>
</gene>
<dbReference type="InterPro" id="IPR011989">
    <property type="entry name" value="ARM-like"/>
</dbReference>
<evidence type="ECO:0000313" key="3">
    <source>
        <dbReference type="EMBL" id="QDV58510.1"/>
    </source>
</evidence>
<evidence type="ECO:0008006" key="5">
    <source>
        <dbReference type="Google" id="ProtNLM"/>
    </source>
</evidence>
<evidence type="ECO:0000256" key="1">
    <source>
        <dbReference type="SAM" id="MobiDB-lite"/>
    </source>
</evidence>
<keyword evidence="2" id="KW-0732">Signal</keyword>
<evidence type="ECO:0000256" key="2">
    <source>
        <dbReference type="SAM" id="SignalP"/>
    </source>
</evidence>
<dbReference type="RefSeq" id="WP_145288930.1">
    <property type="nucleotide sequence ID" value="NZ_CP036318.1"/>
</dbReference>
<sequence precursor="true">MNTREKFKSPTLHRLLVLLICLPAGVASAQPPENEAVPAAGQASPSEPAAPVDDEQPAAGSDTKAADKKGAVKEVTVLTAADRQRIDALIADLSSSKFAIREEAVAGLIEFGERAIPMLAAAADTPDPEVQLRIRILMSRLSNNDFESAVMAFLSGASDEMEGWDYARRLIGDSNAARELFVDASRQHRELMEELDKGPGLRMVAANKAADLVVRRMMLEFLPPERGDAVALLLTCGDRSAPIPPGVERVIVRIMNSPVTSETLKDAMLAPVYQKLVGFWMRRASVSYQPQAMYFALQHRVPESVELARDIVAEFVAAGEELTGPEIIDPKYGEGLEQALLVIAKYGDPSDVARLEPLRNDARRMPIGTDQPGDTHDRIEIQVRDIAVAVSIKILGGDLREAGYLNPREHAIVVFFTASLGFPGGGDELRSKPAKYLADLIAKP</sequence>
<dbReference type="EMBL" id="CP036318">
    <property type="protein sequence ID" value="QDV58510.1"/>
    <property type="molecule type" value="Genomic_DNA"/>
</dbReference>
<organism evidence="3 4">
    <name type="scientific">Rosistilla oblonga</name>
    <dbReference type="NCBI Taxonomy" id="2527990"/>
    <lineage>
        <taxon>Bacteria</taxon>
        <taxon>Pseudomonadati</taxon>
        <taxon>Planctomycetota</taxon>
        <taxon>Planctomycetia</taxon>
        <taxon>Pirellulales</taxon>
        <taxon>Pirellulaceae</taxon>
        <taxon>Rosistilla</taxon>
    </lineage>
</organism>
<feature type="chain" id="PRO_5022027485" description="HEAT repeat protein" evidence="2">
    <location>
        <begin position="30"/>
        <end position="444"/>
    </location>
</feature>
<reference evidence="3 4" key="1">
    <citation type="submission" date="2019-02" db="EMBL/GenBank/DDBJ databases">
        <title>Deep-cultivation of Planctomycetes and their phenomic and genomic characterization uncovers novel biology.</title>
        <authorList>
            <person name="Wiegand S."/>
            <person name="Jogler M."/>
            <person name="Boedeker C."/>
            <person name="Pinto D."/>
            <person name="Vollmers J."/>
            <person name="Rivas-Marin E."/>
            <person name="Kohn T."/>
            <person name="Peeters S.H."/>
            <person name="Heuer A."/>
            <person name="Rast P."/>
            <person name="Oberbeckmann S."/>
            <person name="Bunk B."/>
            <person name="Jeske O."/>
            <person name="Meyerdierks A."/>
            <person name="Storesund J.E."/>
            <person name="Kallscheuer N."/>
            <person name="Luecker S."/>
            <person name="Lage O.M."/>
            <person name="Pohl T."/>
            <person name="Merkel B.J."/>
            <person name="Hornburger P."/>
            <person name="Mueller R.-W."/>
            <person name="Bruemmer F."/>
            <person name="Labrenz M."/>
            <person name="Spormann A.M."/>
            <person name="Op den Camp H."/>
            <person name="Overmann J."/>
            <person name="Amann R."/>
            <person name="Jetten M.S.M."/>
            <person name="Mascher T."/>
            <person name="Medema M.H."/>
            <person name="Devos D.P."/>
            <person name="Kaster A.-K."/>
            <person name="Ovreas L."/>
            <person name="Rohde M."/>
            <person name="Galperin M.Y."/>
            <person name="Jogler C."/>
        </authorList>
    </citation>
    <scope>NUCLEOTIDE SEQUENCE [LARGE SCALE GENOMIC DNA]</scope>
    <source>
        <strain evidence="3 4">Mal33</strain>
    </source>
</reference>
<feature type="region of interest" description="Disordered" evidence="1">
    <location>
        <begin position="30"/>
        <end position="67"/>
    </location>
</feature>
<dbReference type="Gene3D" id="1.25.10.10">
    <property type="entry name" value="Leucine-rich Repeat Variant"/>
    <property type="match status" value="1"/>
</dbReference>
<accession>A0A518IZI3</accession>
<dbReference type="AlphaFoldDB" id="A0A518IZI3"/>
<evidence type="ECO:0000313" key="4">
    <source>
        <dbReference type="Proteomes" id="UP000316770"/>
    </source>
</evidence>
<dbReference type="Proteomes" id="UP000316770">
    <property type="component" value="Chromosome"/>
</dbReference>
<name>A0A518IZI3_9BACT</name>
<feature type="signal peptide" evidence="2">
    <location>
        <begin position="1"/>
        <end position="29"/>
    </location>
</feature>
<protein>
    <recommendedName>
        <fullName evidence="5">HEAT repeat protein</fullName>
    </recommendedName>
</protein>